<dbReference type="Proteomes" id="UP000288623">
    <property type="component" value="Unassembled WGS sequence"/>
</dbReference>
<dbReference type="InterPro" id="IPR011006">
    <property type="entry name" value="CheY-like_superfamily"/>
</dbReference>
<evidence type="ECO:0000256" key="3">
    <source>
        <dbReference type="ARBA" id="ARBA00023163"/>
    </source>
</evidence>
<feature type="domain" description="HTH araC/xylS-type" evidence="5">
    <location>
        <begin position="373"/>
        <end position="471"/>
    </location>
</feature>
<proteinExistence type="predicted"/>
<dbReference type="PANTHER" id="PTHR43280">
    <property type="entry name" value="ARAC-FAMILY TRANSCRIPTIONAL REGULATOR"/>
    <property type="match status" value="1"/>
</dbReference>
<dbReference type="Gene3D" id="1.10.10.60">
    <property type="entry name" value="Homeodomain-like"/>
    <property type="match status" value="2"/>
</dbReference>
<dbReference type="InterPro" id="IPR020449">
    <property type="entry name" value="Tscrpt_reg_AraC-type_HTH"/>
</dbReference>
<dbReference type="RefSeq" id="WP_126991338.1">
    <property type="nucleotide sequence ID" value="NZ_JTFC01000036.1"/>
</dbReference>
<evidence type="ECO:0000313" key="8">
    <source>
        <dbReference type="Proteomes" id="UP000288623"/>
    </source>
</evidence>
<dbReference type="SMART" id="SM00342">
    <property type="entry name" value="HTH_ARAC"/>
    <property type="match status" value="1"/>
</dbReference>
<sequence>MTLKLLIVDDEPIERQALQQILQKAFPDFQMMQAKNGREAVEYALKEEPDLVLMDILMPGMTGLEAIELIQQKGIECQFVMVTAFDTFDYAKSALQLGVKDYLLKPTTPKEMTQIIGAIAEKIIAEKQQKQQFEPFIEQAFVSQLLFDAMDSVEDVLPLPLKETTSFAVLMVTFAEQVKGEAVLKKAQQYGVYSGVLYEQRRPFIIPIKEDFRQETMRVAKAFIAALEEQHYSSVAISSQIPSLDELSRGYREAWLVSGVAQRVIYFEDYVQFVPMEADWQAAIDQLDWHKIRLLFQQMTQQKPLAEAREEAFQKLWQVHIQLHQLGLEMGPPTLSFSDESQAQLLKDIFQAIDQLARHEEWLKKRQESDKMQQAKTYIDQHFSEDISLETLAAYLHLNPIYVSKLFKDKLNINYIDYLSEIRIKHAKKRLLEQETSTKEIAYDVGYRDPNYFSKVFKKYTGYSPTEYRKRALAYDEI</sequence>
<organism evidence="7 8">
    <name type="scientific">Candidatus Kurthia intestinigallinarum</name>
    <dbReference type="NCBI Taxonomy" id="1562256"/>
    <lineage>
        <taxon>Bacteria</taxon>
        <taxon>Bacillati</taxon>
        <taxon>Bacillota</taxon>
        <taxon>Bacilli</taxon>
        <taxon>Bacillales</taxon>
        <taxon>Caryophanaceae</taxon>
        <taxon>Kurthia</taxon>
    </lineage>
</organism>
<dbReference type="InterPro" id="IPR018060">
    <property type="entry name" value="HTH_AraC"/>
</dbReference>
<evidence type="ECO:0000259" key="6">
    <source>
        <dbReference type="PROSITE" id="PS50110"/>
    </source>
</evidence>
<dbReference type="InterPro" id="IPR009057">
    <property type="entry name" value="Homeodomain-like_sf"/>
</dbReference>
<keyword evidence="8" id="KW-1185">Reference proteome</keyword>
<dbReference type="Pfam" id="PF00072">
    <property type="entry name" value="Response_reg"/>
    <property type="match status" value="1"/>
</dbReference>
<keyword evidence="4" id="KW-0597">Phosphoprotein</keyword>
<dbReference type="SUPFAM" id="SSF52172">
    <property type="entry name" value="CheY-like"/>
    <property type="match status" value="1"/>
</dbReference>
<evidence type="ECO:0000256" key="2">
    <source>
        <dbReference type="ARBA" id="ARBA00023125"/>
    </source>
</evidence>
<dbReference type="GO" id="GO:0043565">
    <property type="term" value="F:sequence-specific DNA binding"/>
    <property type="evidence" value="ECO:0007669"/>
    <property type="project" value="InterPro"/>
</dbReference>
<feature type="domain" description="Response regulatory" evidence="6">
    <location>
        <begin position="4"/>
        <end position="120"/>
    </location>
</feature>
<dbReference type="OrthoDB" id="9794370at2"/>
<comment type="caution">
    <text evidence="7">The sequence shown here is derived from an EMBL/GenBank/DDBJ whole genome shotgun (WGS) entry which is preliminary data.</text>
</comment>
<dbReference type="PRINTS" id="PR00032">
    <property type="entry name" value="HTHARAC"/>
</dbReference>
<keyword evidence="1" id="KW-0805">Transcription regulation</keyword>
<dbReference type="CDD" id="cd17536">
    <property type="entry name" value="REC_YesN-like"/>
    <property type="match status" value="1"/>
</dbReference>
<dbReference type="SMART" id="SM00448">
    <property type="entry name" value="REC"/>
    <property type="match status" value="1"/>
</dbReference>
<dbReference type="InterPro" id="IPR001789">
    <property type="entry name" value="Sig_transdc_resp-reg_receiver"/>
</dbReference>
<evidence type="ECO:0000256" key="1">
    <source>
        <dbReference type="ARBA" id="ARBA00023015"/>
    </source>
</evidence>
<dbReference type="GO" id="GO:0003700">
    <property type="term" value="F:DNA-binding transcription factor activity"/>
    <property type="evidence" value="ECO:0007669"/>
    <property type="project" value="InterPro"/>
</dbReference>
<dbReference type="AlphaFoldDB" id="A0A433RRR3"/>
<dbReference type="Pfam" id="PF12833">
    <property type="entry name" value="HTH_18"/>
    <property type="match status" value="1"/>
</dbReference>
<evidence type="ECO:0008006" key="9">
    <source>
        <dbReference type="Google" id="ProtNLM"/>
    </source>
</evidence>
<dbReference type="Gene3D" id="3.40.50.2300">
    <property type="match status" value="1"/>
</dbReference>
<gene>
    <name evidence="7" type="ORF">QI30_14535</name>
</gene>
<dbReference type="PROSITE" id="PS01124">
    <property type="entry name" value="HTH_ARAC_FAMILY_2"/>
    <property type="match status" value="1"/>
</dbReference>
<dbReference type="PANTHER" id="PTHR43280:SF28">
    <property type="entry name" value="HTH-TYPE TRANSCRIPTIONAL ACTIVATOR RHAS"/>
    <property type="match status" value="1"/>
</dbReference>
<feature type="modified residue" description="4-aspartylphosphate" evidence="4">
    <location>
        <position position="55"/>
    </location>
</feature>
<reference evidence="7 8" key="1">
    <citation type="submission" date="2014-11" db="EMBL/GenBank/DDBJ databases">
        <title>Genome sequence and analysis of novel Kurthia sp.</title>
        <authorList>
            <person name="Lawson J.N."/>
            <person name="Gonzalez J.E."/>
            <person name="Rinauldi L."/>
            <person name="Xuan Z."/>
            <person name="Firman A."/>
            <person name="Shaddox L."/>
            <person name="Trudeau A."/>
            <person name="Shah S."/>
            <person name="Reiman D."/>
        </authorList>
    </citation>
    <scope>NUCLEOTIDE SEQUENCE [LARGE SCALE GENOMIC DNA]</scope>
    <source>
        <strain evidence="7 8">3B1D</strain>
    </source>
</reference>
<name>A0A433RRR3_9BACL</name>
<dbReference type="EMBL" id="JTFC01000036">
    <property type="protein sequence ID" value="RUS53718.1"/>
    <property type="molecule type" value="Genomic_DNA"/>
</dbReference>
<evidence type="ECO:0000259" key="5">
    <source>
        <dbReference type="PROSITE" id="PS01124"/>
    </source>
</evidence>
<protein>
    <recommendedName>
        <fullName evidence="9">Response regulator</fullName>
    </recommendedName>
</protein>
<keyword evidence="3" id="KW-0804">Transcription</keyword>
<dbReference type="PROSITE" id="PS50110">
    <property type="entry name" value="RESPONSE_REGULATORY"/>
    <property type="match status" value="1"/>
</dbReference>
<accession>A0A433RRR3</accession>
<keyword evidence="2" id="KW-0238">DNA-binding</keyword>
<evidence type="ECO:0000256" key="4">
    <source>
        <dbReference type="PROSITE-ProRule" id="PRU00169"/>
    </source>
</evidence>
<evidence type="ECO:0000313" key="7">
    <source>
        <dbReference type="EMBL" id="RUS53718.1"/>
    </source>
</evidence>
<dbReference type="SUPFAM" id="SSF46689">
    <property type="entry name" value="Homeodomain-like"/>
    <property type="match status" value="2"/>
</dbReference>
<dbReference type="GO" id="GO:0000160">
    <property type="term" value="P:phosphorelay signal transduction system"/>
    <property type="evidence" value="ECO:0007669"/>
    <property type="project" value="InterPro"/>
</dbReference>